<evidence type="ECO:0008006" key="3">
    <source>
        <dbReference type="Google" id="ProtNLM"/>
    </source>
</evidence>
<evidence type="ECO:0000313" key="1">
    <source>
        <dbReference type="EMBL" id="MCU6745943.1"/>
    </source>
</evidence>
<name>A0ABT2T6Q3_9FIRM</name>
<reference evidence="1 2" key="1">
    <citation type="journal article" date="2021" name="ISME Commun">
        <title>Automated analysis of genomic sequences facilitates high-throughput and comprehensive description of bacteria.</title>
        <authorList>
            <person name="Hitch T.C.A."/>
        </authorList>
    </citation>
    <scope>NUCLEOTIDE SEQUENCE [LARGE SCALE GENOMIC DNA]</scope>
    <source>
        <strain evidence="1 2">Sanger_18</strain>
    </source>
</reference>
<gene>
    <name evidence="1" type="ORF">OCV77_15845</name>
</gene>
<evidence type="ECO:0000313" key="2">
    <source>
        <dbReference type="Proteomes" id="UP001652432"/>
    </source>
</evidence>
<sequence length="99" mass="11146">IFFRALSSRTFSFRIFRVALLFICQGTSKADSCVKVISESLLSGNCFHAGRHCATALSEQLRCELALQQVVLIACLLCIIGNQWRSPTEKEGFEPSRRY</sequence>
<accession>A0ABT2T6Q3</accession>
<protein>
    <recommendedName>
        <fullName evidence="3">Secreted protein</fullName>
    </recommendedName>
</protein>
<keyword evidence="2" id="KW-1185">Reference proteome</keyword>
<feature type="non-terminal residue" evidence="1">
    <location>
        <position position="1"/>
    </location>
</feature>
<comment type="caution">
    <text evidence="1">The sequence shown here is derived from an EMBL/GenBank/DDBJ whole genome shotgun (WGS) entry which is preliminary data.</text>
</comment>
<dbReference type="EMBL" id="JAOQKJ010000022">
    <property type="protein sequence ID" value="MCU6745943.1"/>
    <property type="molecule type" value="Genomic_DNA"/>
</dbReference>
<organism evidence="1 2">
    <name type="scientific">Suilimivivens aceti</name>
    <dbReference type="NCBI Taxonomy" id="2981774"/>
    <lineage>
        <taxon>Bacteria</taxon>
        <taxon>Bacillati</taxon>
        <taxon>Bacillota</taxon>
        <taxon>Clostridia</taxon>
        <taxon>Lachnospirales</taxon>
        <taxon>Lachnospiraceae</taxon>
        <taxon>Suilimivivens</taxon>
    </lineage>
</organism>
<dbReference type="RefSeq" id="WP_262575945.1">
    <property type="nucleotide sequence ID" value="NZ_JAOQKJ010000022.1"/>
</dbReference>
<proteinExistence type="predicted"/>
<dbReference type="Proteomes" id="UP001652432">
    <property type="component" value="Unassembled WGS sequence"/>
</dbReference>